<proteinExistence type="predicted"/>
<name>A0A3R8JP00_9FIRM</name>
<dbReference type="AlphaFoldDB" id="A0A3R8JP00"/>
<organism evidence="1 2">
    <name type="scientific">Schaedlerella arabinosiphila</name>
    <dbReference type="NCBI Taxonomy" id="2044587"/>
    <lineage>
        <taxon>Bacteria</taxon>
        <taxon>Bacillati</taxon>
        <taxon>Bacillota</taxon>
        <taxon>Clostridia</taxon>
        <taxon>Lachnospirales</taxon>
        <taxon>Lachnospiraceae</taxon>
        <taxon>Schaedlerella</taxon>
    </lineage>
</organism>
<sequence length="145" mass="16723">MITIFKSKADIPEVLELVILNDVYFNKNTFEMLDERAKKIMQEIDGVSMIGKYRIESKFNKVVLDIDRLSTGCKTVLNVMYNPDKVFCIKECGENALDILYGLESGQVYCDYPTISFDMTQVKTVCQGNTSIISNYEELKEWWMA</sequence>
<evidence type="ECO:0000313" key="2">
    <source>
        <dbReference type="Proteomes" id="UP000274920"/>
    </source>
</evidence>
<evidence type="ECO:0000313" key="1">
    <source>
        <dbReference type="EMBL" id="RRK33099.1"/>
    </source>
</evidence>
<dbReference type="EMBL" id="RHJS01000002">
    <property type="protein sequence ID" value="RRK33099.1"/>
    <property type="molecule type" value="Genomic_DNA"/>
</dbReference>
<gene>
    <name evidence="1" type="ORF">EBB54_18440</name>
</gene>
<keyword evidence="2" id="KW-1185">Reference proteome</keyword>
<dbReference type="Pfam" id="PF16163">
    <property type="entry name" value="DUF4869"/>
    <property type="match status" value="1"/>
</dbReference>
<comment type="caution">
    <text evidence="1">The sequence shown here is derived from an EMBL/GenBank/DDBJ whole genome shotgun (WGS) entry which is preliminary data.</text>
</comment>
<dbReference type="InterPro" id="IPR032360">
    <property type="entry name" value="DUF4869"/>
</dbReference>
<dbReference type="RefSeq" id="WP_016296250.1">
    <property type="nucleotide sequence ID" value="NZ_RHJS01000002.1"/>
</dbReference>
<dbReference type="Proteomes" id="UP000274920">
    <property type="component" value="Unassembled WGS sequence"/>
</dbReference>
<accession>A0A3R8JP00</accession>
<protein>
    <submittedName>
        <fullName evidence="1">DUF4869 domain-containing protein</fullName>
    </submittedName>
</protein>
<reference evidence="1" key="1">
    <citation type="submission" date="2018-10" db="EMBL/GenBank/DDBJ databases">
        <title>Schaedlerella arabinophila gen. nov. sp. nov., isolated from the mouse intestinal tract and comparative analysis with the genome of the closely related altered Schaedler flora strain ASF502.</title>
        <authorList>
            <person name="Miyake S."/>
            <person name="Soh M."/>
            <person name="Seedorf H."/>
        </authorList>
    </citation>
    <scope>NUCLEOTIDE SEQUENCE [LARGE SCALE GENOMIC DNA]</scope>
    <source>
        <strain evidence="1">DSM 106076</strain>
    </source>
</reference>